<protein>
    <submittedName>
        <fullName evidence="1">Uncharacterized protein</fullName>
    </submittedName>
</protein>
<gene>
    <name evidence="1" type="ORF">PIB30_057542</name>
</gene>
<accession>A0ABU6UMP8</accession>
<comment type="caution">
    <text evidence="1">The sequence shown here is derived from an EMBL/GenBank/DDBJ whole genome shotgun (WGS) entry which is preliminary data.</text>
</comment>
<evidence type="ECO:0000313" key="1">
    <source>
        <dbReference type="EMBL" id="MED6161098.1"/>
    </source>
</evidence>
<evidence type="ECO:0000313" key="2">
    <source>
        <dbReference type="Proteomes" id="UP001341840"/>
    </source>
</evidence>
<reference evidence="1 2" key="1">
    <citation type="journal article" date="2023" name="Plants (Basel)">
        <title>Bridging the Gap: Combining Genomics and Transcriptomics Approaches to Understand Stylosanthes scabra, an Orphan Legume from the Brazilian Caatinga.</title>
        <authorList>
            <person name="Ferreira-Neto J.R.C."/>
            <person name="da Silva M.D."/>
            <person name="Binneck E."/>
            <person name="de Melo N.F."/>
            <person name="da Silva R.H."/>
            <person name="de Melo A.L.T.M."/>
            <person name="Pandolfi V."/>
            <person name="Bustamante F.O."/>
            <person name="Brasileiro-Vidal A.C."/>
            <person name="Benko-Iseppon A.M."/>
        </authorList>
    </citation>
    <scope>NUCLEOTIDE SEQUENCE [LARGE SCALE GENOMIC DNA]</scope>
    <source>
        <tissue evidence="1">Leaves</tissue>
    </source>
</reference>
<sequence length="71" mass="8067">MPSARDKGLSELQQTKVPAPSGRVTFLAPLLGKRNICRIHLLVRCCLILKLNELYTEQGKPSVELNLRDWH</sequence>
<dbReference type="EMBL" id="JASCZI010121301">
    <property type="protein sequence ID" value="MED6161098.1"/>
    <property type="molecule type" value="Genomic_DNA"/>
</dbReference>
<name>A0ABU6UMP8_9FABA</name>
<organism evidence="1 2">
    <name type="scientific">Stylosanthes scabra</name>
    <dbReference type="NCBI Taxonomy" id="79078"/>
    <lineage>
        <taxon>Eukaryota</taxon>
        <taxon>Viridiplantae</taxon>
        <taxon>Streptophyta</taxon>
        <taxon>Embryophyta</taxon>
        <taxon>Tracheophyta</taxon>
        <taxon>Spermatophyta</taxon>
        <taxon>Magnoliopsida</taxon>
        <taxon>eudicotyledons</taxon>
        <taxon>Gunneridae</taxon>
        <taxon>Pentapetalae</taxon>
        <taxon>rosids</taxon>
        <taxon>fabids</taxon>
        <taxon>Fabales</taxon>
        <taxon>Fabaceae</taxon>
        <taxon>Papilionoideae</taxon>
        <taxon>50 kb inversion clade</taxon>
        <taxon>dalbergioids sensu lato</taxon>
        <taxon>Dalbergieae</taxon>
        <taxon>Pterocarpus clade</taxon>
        <taxon>Stylosanthes</taxon>
    </lineage>
</organism>
<proteinExistence type="predicted"/>
<keyword evidence="2" id="KW-1185">Reference proteome</keyword>
<dbReference type="Proteomes" id="UP001341840">
    <property type="component" value="Unassembled WGS sequence"/>
</dbReference>